<dbReference type="Proteomes" id="UP001392437">
    <property type="component" value="Unassembled WGS sequence"/>
</dbReference>
<evidence type="ECO:0008006" key="4">
    <source>
        <dbReference type="Google" id="ProtNLM"/>
    </source>
</evidence>
<dbReference type="Pfam" id="PF05721">
    <property type="entry name" value="PhyH"/>
    <property type="match status" value="1"/>
</dbReference>
<evidence type="ECO:0000313" key="3">
    <source>
        <dbReference type="Proteomes" id="UP001392437"/>
    </source>
</evidence>
<dbReference type="InterPro" id="IPR051961">
    <property type="entry name" value="Fungal_Metabolite_Diox"/>
</dbReference>
<dbReference type="AlphaFoldDB" id="A0AAW0R095"/>
<proteinExistence type="predicted"/>
<name>A0AAW0R095_9PEZI</name>
<keyword evidence="3" id="KW-1185">Reference proteome</keyword>
<evidence type="ECO:0000256" key="1">
    <source>
        <dbReference type="SAM" id="MobiDB-lite"/>
    </source>
</evidence>
<feature type="region of interest" description="Disordered" evidence="1">
    <location>
        <begin position="1"/>
        <end position="21"/>
    </location>
</feature>
<dbReference type="InterPro" id="IPR008775">
    <property type="entry name" value="Phytyl_CoA_dOase-like"/>
</dbReference>
<sequence>MADTSSASLTPGLEWHRDTPCNTETFKSDAEAEQATQAIKRNLQALSRLDALISVSLGGRPPIFVDARAGQSPAKIIDHCNDTPDAELTIKPHYIFQFAEGTLEPRLAIFKDAFFHEAYKPKGSIAVAIKFCDLLGPNPPRPLQKYTPEAFPRLPMPTTDLDQVKRDIKEFGYGFVKDALTPAEVGILKKAVEEQAAGETAAGVAKNDGGPLQPNQRVWVLTNKGDEFLDLLNHPLIDEMVPWMLGDYPNLHSYFANIARPGGQPMQLHTDQLAIQPPIRTVTFGMNIMWLLNDFTEKNGGTRIYPGSHNGNVAPEDVFDIDGSIAAQAPAGTAMVFESRLWHATGPNTNESGERPAIIMFFMRSYIRLQEQNPLSLRHEVAPKLTDRHKRFMGYCSTGAAGGLDGEVREGIIAERKDDCVGRVRVSPA</sequence>
<evidence type="ECO:0000313" key="2">
    <source>
        <dbReference type="EMBL" id="KAK8120631.1"/>
    </source>
</evidence>
<organism evidence="2 3">
    <name type="scientific">Apiospora kogelbergensis</name>
    <dbReference type="NCBI Taxonomy" id="1337665"/>
    <lineage>
        <taxon>Eukaryota</taxon>
        <taxon>Fungi</taxon>
        <taxon>Dikarya</taxon>
        <taxon>Ascomycota</taxon>
        <taxon>Pezizomycotina</taxon>
        <taxon>Sordariomycetes</taxon>
        <taxon>Xylariomycetidae</taxon>
        <taxon>Amphisphaeriales</taxon>
        <taxon>Apiosporaceae</taxon>
        <taxon>Apiospora</taxon>
    </lineage>
</organism>
<dbReference type="Gene3D" id="2.60.120.620">
    <property type="entry name" value="q2cbj1_9rhob like domain"/>
    <property type="match status" value="1"/>
</dbReference>
<accession>A0AAW0R095</accession>
<reference evidence="2 3" key="1">
    <citation type="submission" date="2023-01" db="EMBL/GenBank/DDBJ databases">
        <title>Analysis of 21 Apiospora genomes using comparative genomics revels a genus with tremendous synthesis potential of carbohydrate active enzymes and secondary metabolites.</title>
        <authorList>
            <person name="Sorensen T."/>
        </authorList>
    </citation>
    <scope>NUCLEOTIDE SEQUENCE [LARGE SCALE GENOMIC DNA]</scope>
    <source>
        <strain evidence="2 3">CBS 117206</strain>
    </source>
</reference>
<protein>
    <recommendedName>
        <fullName evidence="4">Dioxygenase</fullName>
    </recommendedName>
</protein>
<dbReference type="PANTHER" id="PTHR37563:SF2">
    <property type="entry name" value="PHYTANOYL-COA DIOXYGENASE FAMILY PROTEIN (AFU_ORTHOLOGUE AFUA_2G03330)"/>
    <property type="match status" value="1"/>
</dbReference>
<gene>
    <name evidence="2" type="ORF">PG999_004751</name>
</gene>
<dbReference type="EMBL" id="JAQQWP010000004">
    <property type="protein sequence ID" value="KAK8120631.1"/>
    <property type="molecule type" value="Genomic_DNA"/>
</dbReference>
<dbReference type="SUPFAM" id="SSF51197">
    <property type="entry name" value="Clavaminate synthase-like"/>
    <property type="match status" value="1"/>
</dbReference>
<comment type="caution">
    <text evidence="2">The sequence shown here is derived from an EMBL/GenBank/DDBJ whole genome shotgun (WGS) entry which is preliminary data.</text>
</comment>
<dbReference type="PANTHER" id="PTHR37563">
    <property type="entry name" value="PHYTANOYL-COA DIOXYGENASE FAMILY PROTEIN (AFU_ORTHOLOGUE AFUA_2G03330)"/>
    <property type="match status" value="1"/>
</dbReference>